<dbReference type="GO" id="GO:0006623">
    <property type="term" value="P:protein targeting to vacuole"/>
    <property type="evidence" value="ECO:0007669"/>
    <property type="project" value="EnsemblFungi"/>
</dbReference>
<dbReference type="GeneID" id="19894034"/>
<protein>
    <recommendedName>
        <fullName evidence="3">Vacuolar protein-sorting-associated protein 46</fullName>
    </recommendedName>
</protein>
<dbReference type="STRING" id="1069680.M7NVJ5"/>
<dbReference type="InterPro" id="IPR005024">
    <property type="entry name" value="Snf7_fam"/>
</dbReference>
<sequence length="194" mass="21594">MNLEQSLFQLKFMAKSLKRQSQKASRDEQAEKLNIKKAIQAGNYDVAKIYASSAIKKRAEALNLLNLSTKIDSVSRRVHTAITMKNITGNLTNIVKGMDKAINSMNLEQIAIVMDKFESQFEDLDVQSSYMENAIATSTATSAPQDEVDLLLQKVADEAGLELSQDLLNATPSNRISEQEMNDTLYERLSKICG</sequence>
<name>M7NVJ5_PNEMU</name>
<proteinExistence type="predicted"/>
<evidence type="ECO:0000313" key="2">
    <source>
        <dbReference type="Proteomes" id="UP000011958"/>
    </source>
</evidence>
<evidence type="ECO:0000313" key="1">
    <source>
        <dbReference type="EMBL" id="EMR11307.1"/>
    </source>
</evidence>
<dbReference type="GO" id="GO:0005770">
    <property type="term" value="C:late endosome"/>
    <property type="evidence" value="ECO:0007669"/>
    <property type="project" value="EnsemblFungi"/>
</dbReference>
<comment type="caution">
    <text evidence="1">The sequence shown here is derived from an EMBL/GenBank/DDBJ whole genome shotgun (WGS) entry which is preliminary data.</text>
</comment>
<keyword evidence="2" id="KW-1185">Reference proteome</keyword>
<dbReference type="Pfam" id="PF03357">
    <property type="entry name" value="Snf7"/>
    <property type="match status" value="1"/>
</dbReference>
<dbReference type="eggNOG" id="KOG3232">
    <property type="taxonomic scope" value="Eukaryota"/>
</dbReference>
<reference evidence="2" key="1">
    <citation type="journal article" date="2016" name="Nat. Commun.">
        <title>Genome analysis of three Pneumocystis species reveals adaptation mechanisms to life exclusively in mammalian hosts.</title>
        <authorList>
            <person name="Ma L."/>
            <person name="Chen Z."/>
            <person name="Huang D.W."/>
            <person name="Kutty G."/>
            <person name="Ishihara M."/>
            <person name="Wang H."/>
            <person name="Abouelleil A."/>
            <person name="Bishop L."/>
            <person name="Davey E."/>
            <person name="Deng R."/>
            <person name="Deng X."/>
            <person name="Fan L."/>
            <person name="Fantoni G."/>
            <person name="Fitzgerald M."/>
            <person name="Gogineni E."/>
            <person name="Goldberg J.M."/>
            <person name="Handley G."/>
            <person name="Hu X."/>
            <person name="Huber C."/>
            <person name="Jiao X."/>
            <person name="Jones K."/>
            <person name="Levin J.Z."/>
            <person name="Liu Y."/>
            <person name="Macdonald P."/>
            <person name="Melnikov A."/>
            <person name="Raley C."/>
            <person name="Sassi M."/>
            <person name="Sherman B.T."/>
            <person name="Song X."/>
            <person name="Sykes S."/>
            <person name="Tran B."/>
            <person name="Walsh L."/>
            <person name="Xia Y."/>
            <person name="Yang J."/>
            <person name="Young S."/>
            <person name="Zeng Q."/>
            <person name="Zheng X."/>
            <person name="Stephens R."/>
            <person name="Nusbaum C."/>
            <person name="Birren B.W."/>
            <person name="Azadi P."/>
            <person name="Lempicki R.A."/>
            <person name="Cuomo C.A."/>
            <person name="Kovacs J.A."/>
        </authorList>
    </citation>
    <scope>NUCLEOTIDE SEQUENCE [LARGE SCALE GENOMIC DNA]</scope>
    <source>
        <strain evidence="2">B123</strain>
    </source>
</reference>
<dbReference type="PANTHER" id="PTHR10476">
    <property type="entry name" value="CHARGED MULTIVESICULAR BODY PROTEIN"/>
    <property type="match status" value="1"/>
</dbReference>
<accession>M7NVJ5</accession>
<dbReference type="GO" id="GO:1904902">
    <property type="term" value="P:ESCRT III complex assembly"/>
    <property type="evidence" value="ECO:0007669"/>
    <property type="project" value="EnsemblFungi"/>
</dbReference>
<dbReference type="OMA" id="QQITMVM"/>
<organism evidence="1 2">
    <name type="scientific">Pneumocystis murina (strain B123)</name>
    <name type="common">Mouse pneumocystis pneumonia agent</name>
    <name type="synonym">Pneumocystis carinii f. sp. muris</name>
    <dbReference type="NCBI Taxonomy" id="1069680"/>
    <lineage>
        <taxon>Eukaryota</taxon>
        <taxon>Fungi</taxon>
        <taxon>Dikarya</taxon>
        <taxon>Ascomycota</taxon>
        <taxon>Taphrinomycotina</taxon>
        <taxon>Pneumocystomycetes</taxon>
        <taxon>Pneumocystaceae</taxon>
        <taxon>Pneumocystis</taxon>
    </lineage>
</organism>
<dbReference type="HOGENOM" id="CLU_080826_0_0_1"/>
<dbReference type="RefSeq" id="XP_007872209.1">
    <property type="nucleotide sequence ID" value="XM_007874018.1"/>
</dbReference>
<dbReference type="GO" id="GO:0032511">
    <property type="term" value="P:late endosome to vacuole transport via multivesicular body sorting pathway"/>
    <property type="evidence" value="ECO:0007669"/>
    <property type="project" value="EnsemblFungi"/>
</dbReference>
<dbReference type="OrthoDB" id="10266568at2759"/>
<dbReference type="Gene3D" id="6.10.140.1230">
    <property type="match status" value="1"/>
</dbReference>
<evidence type="ECO:0008006" key="3">
    <source>
        <dbReference type="Google" id="ProtNLM"/>
    </source>
</evidence>
<dbReference type="VEuPathDB" id="FungiDB:PNEG_00336"/>
<dbReference type="Proteomes" id="UP000011958">
    <property type="component" value="Unassembled WGS sequence"/>
</dbReference>
<dbReference type="AlphaFoldDB" id="M7NVJ5"/>
<dbReference type="EMBL" id="AFWA02000001">
    <property type="protein sequence ID" value="EMR11307.1"/>
    <property type="molecule type" value="Genomic_DNA"/>
</dbReference>
<gene>
    <name evidence="1" type="ORF">PNEG_00336</name>
</gene>